<dbReference type="Proteomes" id="UP000031036">
    <property type="component" value="Unassembled WGS sequence"/>
</dbReference>
<dbReference type="OrthoDB" id="5840577at2759"/>
<dbReference type="PANTHER" id="PTHR18945">
    <property type="entry name" value="NEUROTRANSMITTER GATED ION CHANNEL"/>
    <property type="match status" value="1"/>
</dbReference>
<dbReference type="SUPFAM" id="SSF63712">
    <property type="entry name" value="Nicotinic receptor ligand binding domain-like"/>
    <property type="match status" value="1"/>
</dbReference>
<dbReference type="SUPFAM" id="SSF90112">
    <property type="entry name" value="Neurotransmitter-gated ion-channel transmembrane pore"/>
    <property type="match status" value="1"/>
</dbReference>
<evidence type="ECO:0000256" key="5">
    <source>
        <dbReference type="SAM" id="Phobius"/>
    </source>
</evidence>
<evidence type="ECO:0000259" key="6">
    <source>
        <dbReference type="Pfam" id="PF02931"/>
    </source>
</evidence>
<keyword evidence="3 5" id="KW-1133">Transmembrane helix</keyword>
<feature type="transmembrane region" description="Helical" evidence="5">
    <location>
        <begin position="119"/>
        <end position="138"/>
    </location>
</feature>
<evidence type="ECO:0000313" key="9">
    <source>
        <dbReference type="Proteomes" id="UP000031036"/>
    </source>
</evidence>
<dbReference type="InterPro" id="IPR036719">
    <property type="entry name" value="Neuro-gated_channel_TM_sf"/>
</dbReference>
<reference evidence="8 9" key="1">
    <citation type="submission" date="2014-11" db="EMBL/GenBank/DDBJ databases">
        <title>Genetic blueprint of the zoonotic pathogen Toxocara canis.</title>
        <authorList>
            <person name="Zhu X.-Q."/>
            <person name="Korhonen P.K."/>
            <person name="Cai H."/>
            <person name="Young N.D."/>
            <person name="Nejsum P."/>
            <person name="von Samson-Himmelstjerna G."/>
            <person name="Boag P.R."/>
            <person name="Tan P."/>
            <person name="Li Q."/>
            <person name="Min J."/>
            <person name="Yang Y."/>
            <person name="Wang X."/>
            <person name="Fang X."/>
            <person name="Hall R.S."/>
            <person name="Hofmann A."/>
            <person name="Sternberg P.W."/>
            <person name="Jex A.R."/>
            <person name="Gasser R.B."/>
        </authorList>
    </citation>
    <scope>NUCLEOTIDE SEQUENCE [LARGE SCALE GENOMIC DNA]</scope>
    <source>
        <strain evidence="8">PN_DK_2014</strain>
    </source>
</reference>
<proteinExistence type="predicted"/>
<evidence type="ECO:0000259" key="7">
    <source>
        <dbReference type="Pfam" id="PF02932"/>
    </source>
</evidence>
<dbReference type="CDD" id="cd19051">
    <property type="entry name" value="LGIC_TM_cation"/>
    <property type="match status" value="1"/>
</dbReference>
<organism evidence="8 9">
    <name type="scientific">Toxocara canis</name>
    <name type="common">Canine roundworm</name>
    <dbReference type="NCBI Taxonomy" id="6265"/>
    <lineage>
        <taxon>Eukaryota</taxon>
        <taxon>Metazoa</taxon>
        <taxon>Ecdysozoa</taxon>
        <taxon>Nematoda</taxon>
        <taxon>Chromadorea</taxon>
        <taxon>Rhabditida</taxon>
        <taxon>Spirurina</taxon>
        <taxon>Ascaridomorpha</taxon>
        <taxon>Ascaridoidea</taxon>
        <taxon>Toxocaridae</taxon>
        <taxon>Toxocara</taxon>
    </lineage>
</organism>
<dbReference type="InterPro" id="IPR006202">
    <property type="entry name" value="Neur_chan_lig-bd"/>
</dbReference>
<dbReference type="STRING" id="6265.A0A0B2V3X3"/>
<dbReference type="InterPro" id="IPR038050">
    <property type="entry name" value="Neuro_actylchol_rec"/>
</dbReference>
<name>A0A0B2V3X3_TOXCA</name>
<comment type="caution">
    <text evidence="8">The sequence shown here is derived from an EMBL/GenBank/DDBJ whole genome shotgun (WGS) entry which is preliminary data.</text>
</comment>
<keyword evidence="2 5" id="KW-0812">Transmembrane</keyword>
<accession>A0A0B2V3X3</accession>
<dbReference type="OMA" id="FILMSAX"/>
<sequence length="286" mass="32936">MDVRRFPFDQQICDLQFGSWGFQIHQLTHHVKDTFVPKHKGNSEWEIVSFTARKQIAAYENSMGDAQNEYEEVFYTLVLRRKPLYYVVVILIPTYLIVTVSIIGLFIAHSADGEREEKVSLGLTTLLTMAVVLDMVSGQMPRSSAGLPLLGRYVLLETLISVTAMLISVAIMIWNERVLSYGRKPPIWVHKLVDNDRDDEEIINKDPAKHPLLQSSKKIVEPIDKRCELTMMLHIIVKHCLIKRRADHDKNVWHRFFSLLDIVSMTSLIVFNTLLTVLTFHSVIFC</sequence>
<evidence type="ECO:0000313" key="8">
    <source>
        <dbReference type="EMBL" id="KHN76184.1"/>
    </source>
</evidence>
<dbReference type="InterPro" id="IPR006201">
    <property type="entry name" value="Neur_channel"/>
</dbReference>
<feature type="transmembrane region" description="Helical" evidence="5">
    <location>
        <begin position="84"/>
        <end position="107"/>
    </location>
</feature>
<dbReference type="Pfam" id="PF02932">
    <property type="entry name" value="Neur_chan_memb"/>
    <property type="match status" value="1"/>
</dbReference>
<protein>
    <submittedName>
        <fullName evidence="8">Acetylcholine receptor subunit alpha-type deg-3</fullName>
    </submittedName>
</protein>
<dbReference type="GO" id="GO:0005230">
    <property type="term" value="F:extracellular ligand-gated monoatomic ion channel activity"/>
    <property type="evidence" value="ECO:0007669"/>
    <property type="project" value="InterPro"/>
</dbReference>
<dbReference type="InterPro" id="IPR006029">
    <property type="entry name" value="Neurotrans-gated_channel_TM"/>
</dbReference>
<feature type="domain" description="Neurotransmitter-gated ion-channel ligand-binding" evidence="6">
    <location>
        <begin position="1"/>
        <end position="83"/>
    </location>
</feature>
<dbReference type="Gene3D" id="2.70.170.10">
    <property type="entry name" value="Neurotransmitter-gated ion-channel ligand-binding domain"/>
    <property type="match status" value="1"/>
</dbReference>
<evidence type="ECO:0000256" key="2">
    <source>
        <dbReference type="ARBA" id="ARBA00022692"/>
    </source>
</evidence>
<keyword evidence="4 5" id="KW-0472">Membrane</keyword>
<dbReference type="EMBL" id="JPKZ01002566">
    <property type="protein sequence ID" value="KHN76184.1"/>
    <property type="molecule type" value="Genomic_DNA"/>
</dbReference>
<dbReference type="GO" id="GO:0016020">
    <property type="term" value="C:membrane"/>
    <property type="evidence" value="ECO:0007669"/>
    <property type="project" value="UniProtKB-SubCell"/>
</dbReference>
<dbReference type="Pfam" id="PF02931">
    <property type="entry name" value="Neur_chan_LBD"/>
    <property type="match status" value="1"/>
</dbReference>
<keyword evidence="9" id="KW-1185">Reference proteome</keyword>
<evidence type="ECO:0000256" key="4">
    <source>
        <dbReference type="ARBA" id="ARBA00023136"/>
    </source>
</evidence>
<dbReference type="AlphaFoldDB" id="A0A0B2V3X3"/>
<feature type="transmembrane region" description="Helical" evidence="5">
    <location>
        <begin position="150"/>
        <end position="174"/>
    </location>
</feature>
<dbReference type="GO" id="GO:0004888">
    <property type="term" value="F:transmembrane signaling receptor activity"/>
    <property type="evidence" value="ECO:0007669"/>
    <property type="project" value="InterPro"/>
</dbReference>
<keyword evidence="8" id="KW-0675">Receptor</keyword>
<gene>
    <name evidence="8" type="primary">deg-3</name>
    <name evidence="8" type="ORF">Tcan_11256</name>
</gene>
<evidence type="ECO:0000256" key="1">
    <source>
        <dbReference type="ARBA" id="ARBA00004141"/>
    </source>
</evidence>
<evidence type="ECO:0000256" key="3">
    <source>
        <dbReference type="ARBA" id="ARBA00022989"/>
    </source>
</evidence>
<dbReference type="Gene3D" id="1.20.58.390">
    <property type="entry name" value="Neurotransmitter-gated ion-channel transmembrane domain"/>
    <property type="match status" value="1"/>
</dbReference>
<dbReference type="InterPro" id="IPR036734">
    <property type="entry name" value="Neur_chan_lig-bd_sf"/>
</dbReference>
<feature type="transmembrane region" description="Helical" evidence="5">
    <location>
        <begin position="259"/>
        <end position="284"/>
    </location>
</feature>
<feature type="domain" description="Neurotransmitter-gated ion-channel transmembrane" evidence="7">
    <location>
        <begin position="90"/>
        <end position="217"/>
    </location>
</feature>
<comment type="subcellular location">
    <subcellularLocation>
        <location evidence="1">Membrane</location>
        <topology evidence="1">Multi-pass membrane protein</topology>
    </subcellularLocation>
</comment>